<dbReference type="InterPro" id="IPR058912">
    <property type="entry name" value="HTH_animal"/>
</dbReference>
<feature type="domain" description="Apoptosis regulator Bcl-2 family BH4" evidence="3">
    <location>
        <begin position="3"/>
        <end position="20"/>
    </location>
</feature>
<dbReference type="PROSITE" id="PS50063">
    <property type="entry name" value="BH4_2"/>
    <property type="match status" value="1"/>
</dbReference>
<evidence type="ECO:0000313" key="5">
    <source>
        <dbReference type="Proteomes" id="UP000324091"/>
    </source>
</evidence>
<dbReference type="AlphaFoldDB" id="A0A5C6NUJ9"/>
<dbReference type="PANTHER" id="PTHR21301:SF11">
    <property type="entry name" value="GIY-YIG DOMAIN-CONTAINING PROTEIN"/>
    <property type="match status" value="1"/>
</dbReference>
<dbReference type="GO" id="GO:0006915">
    <property type="term" value="P:apoptotic process"/>
    <property type="evidence" value="ECO:0007669"/>
    <property type="project" value="UniProtKB-UniRule"/>
</dbReference>
<feature type="short sequence motif" description="BH4" evidence="1">
    <location>
        <begin position="3"/>
        <end position="20"/>
    </location>
</feature>
<protein>
    <recommendedName>
        <fullName evidence="3">Apoptosis regulator Bcl-2 family BH4 domain-containing protein</fullName>
    </recommendedName>
</protein>
<keyword evidence="5" id="KW-1185">Reference proteome</keyword>
<dbReference type="EMBL" id="RHFK02000010">
    <property type="protein sequence ID" value="TWW69287.1"/>
    <property type="molecule type" value="Genomic_DNA"/>
</dbReference>
<dbReference type="PANTHER" id="PTHR21301">
    <property type="entry name" value="REVERSE TRANSCRIPTASE"/>
    <property type="match status" value="1"/>
</dbReference>
<evidence type="ECO:0000256" key="1">
    <source>
        <dbReference type="PROSITE-ProRule" id="PRU00025"/>
    </source>
</evidence>
<sequence>MSNRELVENYLIYKLSQKNYPGTLLRPKDALSGLLVDRESSGTSPSTGTGREDVNAALWSMANKFEQDFTQPAISRREDTKGNRLAFLDCAVKITEDRNLTIEVYRKPTHTDQYLQFNSHHPLEHRLGVIRTLQHWAREILATSQGRKKEQDHIKAALKTCGDPDLAFTKTSRKRDPSKGEEERNKCRSVSIPYLSRVSEKFRRILQKHDIPVHFKPSNTLRQRLDSQVRILAREDRWFERGVKEAIHVKLEKPSLNRVGGLRHVLSPTYNAVLHSFQQQNKHSHHSRRPSDSPPCDPADKGETPQQKLGERPDKRPC</sequence>
<dbReference type="InterPro" id="IPR003093">
    <property type="entry name" value="Bcl2_BH4"/>
</dbReference>
<name>A0A5C6NUJ9_9TELE</name>
<organism evidence="4 5">
    <name type="scientific">Takifugu flavidus</name>
    <name type="common">sansaifugu</name>
    <dbReference type="NCBI Taxonomy" id="433684"/>
    <lineage>
        <taxon>Eukaryota</taxon>
        <taxon>Metazoa</taxon>
        <taxon>Chordata</taxon>
        <taxon>Craniata</taxon>
        <taxon>Vertebrata</taxon>
        <taxon>Euteleostomi</taxon>
        <taxon>Actinopterygii</taxon>
        <taxon>Neopterygii</taxon>
        <taxon>Teleostei</taxon>
        <taxon>Neoteleostei</taxon>
        <taxon>Acanthomorphata</taxon>
        <taxon>Eupercaria</taxon>
        <taxon>Tetraodontiformes</taxon>
        <taxon>Tetradontoidea</taxon>
        <taxon>Tetraodontidae</taxon>
        <taxon>Takifugu</taxon>
    </lineage>
</organism>
<proteinExistence type="predicted"/>
<gene>
    <name evidence="4" type="ORF">D4764_18G0000930</name>
</gene>
<accession>A0A5C6NUJ9</accession>
<feature type="compositionally biased region" description="Basic and acidic residues" evidence="2">
    <location>
        <begin position="174"/>
        <end position="186"/>
    </location>
</feature>
<reference evidence="4 5" key="1">
    <citation type="submission" date="2019-04" db="EMBL/GenBank/DDBJ databases">
        <title>Chromosome genome assembly for Takifugu flavidus.</title>
        <authorList>
            <person name="Xiao S."/>
        </authorList>
    </citation>
    <scope>NUCLEOTIDE SEQUENCE [LARGE SCALE GENOMIC DNA]</scope>
    <source>
        <strain evidence="4">HTHZ2018</strain>
        <tissue evidence="4">Muscle</tissue>
    </source>
</reference>
<feature type="region of interest" description="Disordered" evidence="2">
    <location>
        <begin position="166"/>
        <end position="186"/>
    </location>
</feature>
<dbReference type="GO" id="GO:0042981">
    <property type="term" value="P:regulation of apoptotic process"/>
    <property type="evidence" value="ECO:0007669"/>
    <property type="project" value="InterPro"/>
</dbReference>
<feature type="compositionally biased region" description="Basic and acidic residues" evidence="2">
    <location>
        <begin position="298"/>
        <end position="318"/>
    </location>
</feature>
<evidence type="ECO:0000313" key="4">
    <source>
        <dbReference type="EMBL" id="TWW69287.1"/>
    </source>
</evidence>
<comment type="caution">
    <text evidence="4">The sequence shown here is derived from an EMBL/GenBank/DDBJ whole genome shotgun (WGS) entry which is preliminary data.</text>
</comment>
<dbReference type="Pfam" id="PF26215">
    <property type="entry name" value="HTH_animal"/>
    <property type="match status" value="1"/>
</dbReference>
<evidence type="ECO:0000256" key="2">
    <source>
        <dbReference type="SAM" id="MobiDB-lite"/>
    </source>
</evidence>
<dbReference type="Proteomes" id="UP000324091">
    <property type="component" value="Chromosome 18"/>
</dbReference>
<feature type="region of interest" description="Disordered" evidence="2">
    <location>
        <begin position="278"/>
        <end position="318"/>
    </location>
</feature>
<evidence type="ECO:0000259" key="3">
    <source>
        <dbReference type="PROSITE" id="PS50063"/>
    </source>
</evidence>
<keyword evidence="1" id="KW-0053">Apoptosis</keyword>
<dbReference type="Pfam" id="PF02180">
    <property type="entry name" value="BH4"/>
    <property type="match status" value="1"/>
</dbReference>